<keyword evidence="3" id="KW-0106">Calcium</keyword>
<dbReference type="GO" id="GO:0071949">
    <property type="term" value="F:FAD binding"/>
    <property type="evidence" value="ECO:0007669"/>
    <property type="project" value="TreeGrafter"/>
</dbReference>
<dbReference type="GO" id="GO:0004657">
    <property type="term" value="F:proline dehydrogenase activity"/>
    <property type="evidence" value="ECO:0007669"/>
    <property type="project" value="UniProtKB-EC"/>
</dbReference>
<dbReference type="InterPro" id="IPR015659">
    <property type="entry name" value="Proline_oxidase"/>
</dbReference>
<dbReference type="InterPro" id="IPR018247">
    <property type="entry name" value="EF_Hand_1_Ca_BS"/>
</dbReference>
<evidence type="ECO:0000256" key="3">
    <source>
        <dbReference type="ARBA" id="ARBA00022837"/>
    </source>
</evidence>
<dbReference type="Pfam" id="PF01619">
    <property type="entry name" value="Pro_dh"/>
    <property type="match status" value="1"/>
</dbReference>
<comment type="function">
    <text evidence="6">Converts proline to delta-1-pyrroline-5-carboxylate.</text>
</comment>
<comment type="pathway">
    <text evidence="1">Amino-acid degradation; L-proline degradation into L-glutamate; L-glutamate from L-proline: step 1/2.</text>
</comment>
<evidence type="ECO:0000256" key="1">
    <source>
        <dbReference type="ARBA" id="ARBA00004739"/>
    </source>
</evidence>
<dbReference type="PROSITE" id="PS00018">
    <property type="entry name" value="EF_HAND_1"/>
    <property type="match status" value="1"/>
</dbReference>
<evidence type="ECO:0000256" key="5">
    <source>
        <dbReference type="ARBA" id="ARBA00023062"/>
    </source>
</evidence>
<accession>A0A914HF16</accession>
<dbReference type="WBParaSite" id="Gr19_v10_g16549.t1">
    <property type="protein sequence ID" value="Gr19_v10_g16549.t1"/>
    <property type="gene ID" value="Gr19_v10_g16549"/>
</dbReference>
<dbReference type="GO" id="GO:0010133">
    <property type="term" value="P:L-proline catabolic process to L-glutamate"/>
    <property type="evidence" value="ECO:0007669"/>
    <property type="project" value="TreeGrafter"/>
</dbReference>
<keyword evidence="5 6" id="KW-0642">Proline metabolism</keyword>
<dbReference type="InterPro" id="IPR029041">
    <property type="entry name" value="FAD-linked_oxidoreductase-like"/>
</dbReference>
<evidence type="ECO:0000259" key="7">
    <source>
        <dbReference type="PROSITE" id="PS50222"/>
    </source>
</evidence>
<proteinExistence type="inferred from homology"/>
<name>A0A914HF16_GLORO</name>
<keyword evidence="4 6" id="KW-0560">Oxidoreductase</keyword>
<keyword evidence="8" id="KW-1185">Reference proteome</keyword>
<sequence length="655" mass="74916">MFEQKKRAPIRSRPTRSLFQSNHLSDLSLGDILSNSRRQQSFTQRFHFSNYLVYEIYHRMANLLCRWSYSLRSPSIAPQYTSHYHQRRQQQQSFASVSKQSLSSSSAGEASQPPPSALLKKSPEQLRAESELCYQRLDLTFQNAKEAFKSKTNFELLRAQLVFACCQVNWMVQHNQKMMRVARVLLGKRLFNALMRSTFYGHFVAGENIDEVSETVAELQRFGVKSILDYSVEADISEEEAKEKAVEGIDEDKTEQIPPALDVLASSVLPHHEAQLEDTLGDQSVADLVDQTQKQFSVHKEFGDRREHVVSARTYFYSGESECDRNAEIFCNCIDATAHATMGQGFTAIKLTALGRPRLLMRLTQAIAQMENLFRVLTGSSWENLCLSRICEDELIDRLQEFGIKSDQKAIREWFKHADFNEDGFVDFFDWGRLLDVEAGKLQKVFQVLNINTGKLEPVLNNLTERESLELSNMMGRLTKIADHAVSRGVRLMVDAEQTYFQLAISRLTVALMRRYNHERGFVLNTYQAYLNNTLASLTIDMQLARQENFHFGCKLVRGAYMDQERLRAAAIGYEDPIQPSHQATSDNYHQCLDAIVGEWAQRGRNTVSVMAATHNVDSVRYAVELMRQRGIAPSERVICFGQLYGMCDWVGFIT</sequence>
<evidence type="ECO:0000256" key="2">
    <source>
        <dbReference type="ARBA" id="ARBA00005869"/>
    </source>
</evidence>
<dbReference type="SUPFAM" id="SSF47473">
    <property type="entry name" value="EF-hand"/>
    <property type="match status" value="1"/>
</dbReference>
<comment type="cofactor">
    <cofactor evidence="6">
        <name>FAD</name>
        <dbReference type="ChEBI" id="CHEBI:57692"/>
    </cofactor>
</comment>
<dbReference type="Proteomes" id="UP000887572">
    <property type="component" value="Unplaced"/>
</dbReference>
<comment type="similarity">
    <text evidence="2 6">Belongs to the proline oxidase family.</text>
</comment>
<evidence type="ECO:0000313" key="9">
    <source>
        <dbReference type="WBParaSite" id="Gr19_v10_g16549.t1"/>
    </source>
</evidence>
<evidence type="ECO:0000313" key="8">
    <source>
        <dbReference type="Proteomes" id="UP000887572"/>
    </source>
</evidence>
<dbReference type="InterPro" id="IPR002872">
    <property type="entry name" value="Proline_DH_dom"/>
</dbReference>
<dbReference type="PROSITE" id="PS50222">
    <property type="entry name" value="EF_HAND_2"/>
    <property type="match status" value="1"/>
</dbReference>
<dbReference type="PANTHER" id="PTHR13914:SF0">
    <property type="entry name" value="PROLINE DEHYDROGENASE 1, MITOCHONDRIAL"/>
    <property type="match status" value="1"/>
</dbReference>
<organism evidence="8 9">
    <name type="scientific">Globodera rostochiensis</name>
    <name type="common">Golden nematode worm</name>
    <name type="synonym">Heterodera rostochiensis</name>
    <dbReference type="NCBI Taxonomy" id="31243"/>
    <lineage>
        <taxon>Eukaryota</taxon>
        <taxon>Metazoa</taxon>
        <taxon>Ecdysozoa</taxon>
        <taxon>Nematoda</taxon>
        <taxon>Chromadorea</taxon>
        <taxon>Rhabditida</taxon>
        <taxon>Tylenchina</taxon>
        <taxon>Tylenchomorpha</taxon>
        <taxon>Tylenchoidea</taxon>
        <taxon>Heteroderidae</taxon>
        <taxon>Heteroderinae</taxon>
        <taxon>Globodera</taxon>
    </lineage>
</organism>
<dbReference type="SUPFAM" id="SSF51730">
    <property type="entry name" value="FAD-linked oxidoreductase"/>
    <property type="match status" value="1"/>
</dbReference>
<keyword evidence="6" id="KW-0274">FAD</keyword>
<feature type="domain" description="EF-hand" evidence="7">
    <location>
        <begin position="406"/>
        <end position="441"/>
    </location>
</feature>
<evidence type="ECO:0000256" key="4">
    <source>
        <dbReference type="ARBA" id="ARBA00023002"/>
    </source>
</evidence>
<dbReference type="InterPro" id="IPR011992">
    <property type="entry name" value="EF-hand-dom_pair"/>
</dbReference>
<dbReference type="GO" id="GO:0005509">
    <property type="term" value="F:calcium ion binding"/>
    <property type="evidence" value="ECO:0007669"/>
    <property type="project" value="InterPro"/>
</dbReference>
<protein>
    <recommendedName>
        <fullName evidence="6">Proline dehydrogenase</fullName>
        <ecNumber evidence="6">1.5.5.2</ecNumber>
    </recommendedName>
</protein>
<evidence type="ECO:0000256" key="6">
    <source>
        <dbReference type="RuleBase" id="RU364054"/>
    </source>
</evidence>
<dbReference type="InterPro" id="IPR002048">
    <property type="entry name" value="EF_hand_dom"/>
</dbReference>
<dbReference type="AlphaFoldDB" id="A0A914HF16"/>
<dbReference type="PANTHER" id="PTHR13914">
    <property type="entry name" value="PROLINE OXIDASE"/>
    <property type="match status" value="1"/>
</dbReference>
<dbReference type="GO" id="GO:0005739">
    <property type="term" value="C:mitochondrion"/>
    <property type="evidence" value="ECO:0007669"/>
    <property type="project" value="TreeGrafter"/>
</dbReference>
<keyword evidence="6" id="KW-0285">Flavoprotein</keyword>
<reference evidence="9" key="1">
    <citation type="submission" date="2022-11" db="UniProtKB">
        <authorList>
            <consortium name="WormBaseParasite"/>
        </authorList>
    </citation>
    <scope>IDENTIFICATION</scope>
</reference>
<comment type="catalytic activity">
    <reaction evidence="6">
        <text>L-proline + a quinone = (S)-1-pyrroline-5-carboxylate + a quinol + H(+)</text>
        <dbReference type="Rhea" id="RHEA:23784"/>
        <dbReference type="ChEBI" id="CHEBI:15378"/>
        <dbReference type="ChEBI" id="CHEBI:17388"/>
        <dbReference type="ChEBI" id="CHEBI:24646"/>
        <dbReference type="ChEBI" id="CHEBI:60039"/>
        <dbReference type="ChEBI" id="CHEBI:132124"/>
        <dbReference type="EC" id="1.5.5.2"/>
    </reaction>
</comment>
<dbReference type="EC" id="1.5.5.2" evidence="6"/>
<dbReference type="Gene3D" id="3.20.20.220">
    <property type="match status" value="2"/>
</dbReference>